<feature type="compositionally biased region" description="Polar residues" evidence="1">
    <location>
        <begin position="403"/>
        <end position="414"/>
    </location>
</feature>
<feature type="compositionally biased region" description="Low complexity" evidence="1">
    <location>
        <begin position="151"/>
        <end position="169"/>
    </location>
</feature>
<comment type="caution">
    <text evidence="2">The sequence shown here is derived from an EMBL/GenBank/DDBJ whole genome shotgun (WGS) entry which is preliminary data.</text>
</comment>
<evidence type="ECO:0000313" key="3">
    <source>
        <dbReference type="Proteomes" id="UP000279259"/>
    </source>
</evidence>
<dbReference type="Proteomes" id="UP000279259">
    <property type="component" value="Unassembled WGS sequence"/>
</dbReference>
<keyword evidence="3" id="KW-1185">Reference proteome</keyword>
<sequence length="439" mass="47241">MTFAARDSLISTDSNTTYPSTLSSYGPSALGLTDSPSQLRDLRAAHGKTSSPLAADNVARIPRVGSKTRLRSVPSNPSLPVVTESPSSGTGNAQPPTISNGDAKAARLNSFVAEARRAAAPQAGTEQSRLANRPVQAKRSQSSLAPPNPAPGAARATTAPPRPRPTANGSSPAIAIPVRPTTAPRQGAVARPPASPARTETTMAEEWEAELVRDAKKLQLQPRPRSRPSNTNLKNVQEDVEWERSGMWEAQKDVARQAEDRTRREASREIAAAEMTVRGSYNQLYVSSLAEKAKEEYEAWLGRKAEREGGVDEEGGGLGTRDWHPKERVVALPGGTAEPAHFDTGVVSTAAVPTEQAFAWENYAYQQPYHPMYGFASPYDMPQVYPRGYWDPGMWWMHPQPSPDSETSTSSGTHPSDEDSKASALCSIPGEAQAPRVDV</sequence>
<feature type="compositionally biased region" description="Polar residues" evidence="1">
    <location>
        <begin position="9"/>
        <end position="26"/>
    </location>
</feature>
<reference evidence="2 3" key="1">
    <citation type="submission" date="2018-11" db="EMBL/GenBank/DDBJ databases">
        <title>Genome sequence of Saitozyma podzolica DSM 27192.</title>
        <authorList>
            <person name="Aliyu H."/>
            <person name="Gorte O."/>
            <person name="Ochsenreither K."/>
        </authorList>
    </citation>
    <scope>NUCLEOTIDE SEQUENCE [LARGE SCALE GENOMIC DNA]</scope>
    <source>
        <strain evidence="2 3">DSM 27192</strain>
    </source>
</reference>
<name>A0A427Y7G7_9TREE</name>
<dbReference type="AlphaFoldDB" id="A0A427Y7G7"/>
<protein>
    <submittedName>
        <fullName evidence="2">Uncharacterized protein</fullName>
    </submittedName>
</protein>
<feature type="compositionally biased region" description="Polar residues" evidence="1">
    <location>
        <begin position="73"/>
        <end position="100"/>
    </location>
</feature>
<accession>A0A427Y7G7</accession>
<proteinExistence type="predicted"/>
<dbReference type="OrthoDB" id="2576211at2759"/>
<organism evidence="2 3">
    <name type="scientific">Saitozyma podzolica</name>
    <dbReference type="NCBI Taxonomy" id="1890683"/>
    <lineage>
        <taxon>Eukaryota</taxon>
        <taxon>Fungi</taxon>
        <taxon>Dikarya</taxon>
        <taxon>Basidiomycota</taxon>
        <taxon>Agaricomycotina</taxon>
        <taxon>Tremellomycetes</taxon>
        <taxon>Tremellales</taxon>
        <taxon>Trimorphomycetaceae</taxon>
        <taxon>Saitozyma</taxon>
    </lineage>
</organism>
<evidence type="ECO:0000256" key="1">
    <source>
        <dbReference type="SAM" id="MobiDB-lite"/>
    </source>
</evidence>
<gene>
    <name evidence="2" type="ORF">EHS25_003494</name>
</gene>
<feature type="region of interest" description="Disordered" evidence="1">
    <location>
        <begin position="399"/>
        <end position="439"/>
    </location>
</feature>
<evidence type="ECO:0000313" key="2">
    <source>
        <dbReference type="EMBL" id="RSH87006.1"/>
    </source>
</evidence>
<dbReference type="EMBL" id="RSCD01000018">
    <property type="protein sequence ID" value="RSH87006.1"/>
    <property type="molecule type" value="Genomic_DNA"/>
</dbReference>
<feature type="region of interest" description="Disordered" evidence="1">
    <location>
        <begin position="1"/>
        <end position="101"/>
    </location>
</feature>
<feature type="region of interest" description="Disordered" evidence="1">
    <location>
        <begin position="115"/>
        <end position="202"/>
    </location>
</feature>